<protein>
    <recommendedName>
        <fullName evidence="4">Life-span regulatory factor domain-containing protein</fullName>
    </recommendedName>
</protein>
<dbReference type="EMBL" id="MU839827">
    <property type="protein sequence ID" value="KAK1761342.1"/>
    <property type="molecule type" value="Genomic_DNA"/>
</dbReference>
<proteinExistence type="predicted"/>
<sequence>MSFDWTHQFCLTCDKQTDGATYCSESCRLADYDKTSTSSSGPSSPAFASPSYQWSFSKPAATSTKFYLSPAYDFSSPQLSGRPLQQGPVPTTDLSRSARPVLSPSTSHTSLCSIRSNSSAGLDAAQLSDKQARELRAYARSFESVRLQRRRSH</sequence>
<feature type="compositionally biased region" description="Polar residues" evidence="1">
    <location>
        <begin position="103"/>
        <end position="112"/>
    </location>
</feature>
<dbReference type="Proteomes" id="UP001239445">
    <property type="component" value="Unassembled WGS sequence"/>
</dbReference>
<evidence type="ECO:0000313" key="3">
    <source>
        <dbReference type="Proteomes" id="UP001239445"/>
    </source>
</evidence>
<feature type="region of interest" description="Disordered" evidence="1">
    <location>
        <begin position="78"/>
        <end position="112"/>
    </location>
</feature>
<name>A0AAJ0BNU5_9PEZI</name>
<keyword evidence="3" id="KW-1185">Reference proteome</keyword>
<evidence type="ECO:0008006" key="4">
    <source>
        <dbReference type="Google" id="ProtNLM"/>
    </source>
</evidence>
<accession>A0AAJ0BNU5</accession>
<dbReference type="Pfam" id="PF12855">
    <property type="entry name" value="Ecl1"/>
    <property type="match status" value="1"/>
</dbReference>
<gene>
    <name evidence="2" type="ORF">QBC47DRAFT_26503</name>
</gene>
<dbReference type="AlphaFoldDB" id="A0AAJ0BNU5"/>
<evidence type="ECO:0000256" key="1">
    <source>
        <dbReference type="SAM" id="MobiDB-lite"/>
    </source>
</evidence>
<organism evidence="2 3">
    <name type="scientific">Echria macrotheca</name>
    <dbReference type="NCBI Taxonomy" id="438768"/>
    <lineage>
        <taxon>Eukaryota</taxon>
        <taxon>Fungi</taxon>
        <taxon>Dikarya</taxon>
        <taxon>Ascomycota</taxon>
        <taxon>Pezizomycotina</taxon>
        <taxon>Sordariomycetes</taxon>
        <taxon>Sordariomycetidae</taxon>
        <taxon>Sordariales</taxon>
        <taxon>Schizotheciaceae</taxon>
        <taxon>Echria</taxon>
    </lineage>
</organism>
<reference evidence="2" key="1">
    <citation type="submission" date="2023-06" db="EMBL/GenBank/DDBJ databases">
        <title>Genome-scale phylogeny and comparative genomics of the fungal order Sordariales.</title>
        <authorList>
            <consortium name="Lawrence Berkeley National Laboratory"/>
            <person name="Hensen N."/>
            <person name="Bonometti L."/>
            <person name="Westerberg I."/>
            <person name="Brannstrom I.O."/>
            <person name="Guillou S."/>
            <person name="Cros-Aarteil S."/>
            <person name="Calhoun S."/>
            <person name="Haridas S."/>
            <person name="Kuo A."/>
            <person name="Mondo S."/>
            <person name="Pangilinan J."/>
            <person name="Riley R."/>
            <person name="Labutti K."/>
            <person name="Andreopoulos B."/>
            <person name="Lipzen A."/>
            <person name="Chen C."/>
            <person name="Yanf M."/>
            <person name="Daum C."/>
            <person name="Ng V."/>
            <person name="Clum A."/>
            <person name="Steindorff A."/>
            <person name="Ohm R."/>
            <person name="Martin F."/>
            <person name="Silar P."/>
            <person name="Natvig D."/>
            <person name="Lalanne C."/>
            <person name="Gautier V."/>
            <person name="Ament-Velasquez S.L."/>
            <person name="Kruys A."/>
            <person name="Hutchinson M.I."/>
            <person name="Powell A.J."/>
            <person name="Barry K."/>
            <person name="Miller A.N."/>
            <person name="Grigoriev I.V."/>
            <person name="Debuchy R."/>
            <person name="Gladieux P."/>
            <person name="Thoren M.H."/>
            <person name="Johannesson H."/>
        </authorList>
    </citation>
    <scope>NUCLEOTIDE SEQUENCE</scope>
    <source>
        <strain evidence="2">PSN4</strain>
    </source>
</reference>
<evidence type="ECO:0000313" key="2">
    <source>
        <dbReference type="EMBL" id="KAK1761342.1"/>
    </source>
</evidence>
<dbReference type="InterPro" id="IPR024368">
    <property type="entry name" value="Ecl1/2/3"/>
</dbReference>
<comment type="caution">
    <text evidence="2">The sequence shown here is derived from an EMBL/GenBank/DDBJ whole genome shotgun (WGS) entry which is preliminary data.</text>
</comment>